<dbReference type="AlphaFoldDB" id="A0A9D4MDD3"/>
<name>A0A9D4MDD3_DREPO</name>
<sequence length="84" mass="9092">MVTSGLDSILDKAGVTVEEMKEAFVSIVNGQKDLTNMNERFNAFASANAEAFESLAAAQTSESHFVSGYFISNLLNMPGRDILE</sequence>
<comment type="caution">
    <text evidence="1">The sequence shown here is derived from an EMBL/GenBank/DDBJ whole genome shotgun (WGS) entry which is preliminary data.</text>
</comment>
<keyword evidence="2" id="KW-1185">Reference proteome</keyword>
<proteinExistence type="predicted"/>
<evidence type="ECO:0000313" key="2">
    <source>
        <dbReference type="Proteomes" id="UP000828390"/>
    </source>
</evidence>
<organism evidence="1 2">
    <name type="scientific">Dreissena polymorpha</name>
    <name type="common">Zebra mussel</name>
    <name type="synonym">Mytilus polymorpha</name>
    <dbReference type="NCBI Taxonomy" id="45954"/>
    <lineage>
        <taxon>Eukaryota</taxon>
        <taxon>Metazoa</taxon>
        <taxon>Spiralia</taxon>
        <taxon>Lophotrochozoa</taxon>
        <taxon>Mollusca</taxon>
        <taxon>Bivalvia</taxon>
        <taxon>Autobranchia</taxon>
        <taxon>Heteroconchia</taxon>
        <taxon>Euheterodonta</taxon>
        <taxon>Imparidentia</taxon>
        <taxon>Neoheterodontei</taxon>
        <taxon>Myida</taxon>
        <taxon>Dreissenoidea</taxon>
        <taxon>Dreissenidae</taxon>
        <taxon>Dreissena</taxon>
    </lineage>
</organism>
<protein>
    <submittedName>
        <fullName evidence="1">Uncharacterized protein</fullName>
    </submittedName>
</protein>
<evidence type="ECO:0000313" key="1">
    <source>
        <dbReference type="EMBL" id="KAH3873417.1"/>
    </source>
</evidence>
<reference evidence="1" key="2">
    <citation type="submission" date="2020-11" db="EMBL/GenBank/DDBJ databases">
        <authorList>
            <person name="McCartney M.A."/>
            <person name="Auch B."/>
            <person name="Kono T."/>
            <person name="Mallez S."/>
            <person name="Becker A."/>
            <person name="Gohl D.M."/>
            <person name="Silverstein K.A.T."/>
            <person name="Koren S."/>
            <person name="Bechman K.B."/>
            <person name="Herman A."/>
            <person name="Abrahante J.E."/>
            <person name="Garbe J."/>
        </authorList>
    </citation>
    <scope>NUCLEOTIDE SEQUENCE</scope>
    <source>
        <strain evidence="1">Duluth1</strain>
        <tissue evidence="1">Whole animal</tissue>
    </source>
</reference>
<dbReference type="Proteomes" id="UP000828390">
    <property type="component" value="Unassembled WGS sequence"/>
</dbReference>
<accession>A0A9D4MDD3</accession>
<gene>
    <name evidence="1" type="ORF">DPMN_036652</name>
</gene>
<reference evidence="1" key="1">
    <citation type="journal article" date="2019" name="bioRxiv">
        <title>The Genome of the Zebra Mussel, Dreissena polymorpha: A Resource for Invasive Species Research.</title>
        <authorList>
            <person name="McCartney M.A."/>
            <person name="Auch B."/>
            <person name="Kono T."/>
            <person name="Mallez S."/>
            <person name="Zhang Y."/>
            <person name="Obille A."/>
            <person name="Becker A."/>
            <person name="Abrahante J.E."/>
            <person name="Garbe J."/>
            <person name="Badalamenti J.P."/>
            <person name="Herman A."/>
            <person name="Mangelson H."/>
            <person name="Liachko I."/>
            <person name="Sullivan S."/>
            <person name="Sone E.D."/>
            <person name="Koren S."/>
            <person name="Silverstein K.A.T."/>
            <person name="Beckman K.B."/>
            <person name="Gohl D.M."/>
        </authorList>
    </citation>
    <scope>NUCLEOTIDE SEQUENCE</scope>
    <source>
        <strain evidence="1">Duluth1</strain>
        <tissue evidence="1">Whole animal</tissue>
    </source>
</reference>
<dbReference type="EMBL" id="JAIWYP010000002">
    <property type="protein sequence ID" value="KAH3873417.1"/>
    <property type="molecule type" value="Genomic_DNA"/>
</dbReference>